<keyword evidence="1" id="KW-0472">Membrane</keyword>
<dbReference type="GO" id="GO:0016787">
    <property type="term" value="F:hydrolase activity"/>
    <property type="evidence" value="ECO:0007669"/>
    <property type="project" value="UniProtKB-KW"/>
</dbReference>
<name>A0A4Q8AAM3_9MICC</name>
<dbReference type="Pfam" id="PF00561">
    <property type="entry name" value="Abhydrolase_1"/>
    <property type="match status" value="1"/>
</dbReference>
<dbReference type="InterPro" id="IPR052920">
    <property type="entry name" value="DNA-binding_regulatory"/>
</dbReference>
<evidence type="ECO:0000313" key="4">
    <source>
        <dbReference type="Proteomes" id="UP000292685"/>
    </source>
</evidence>
<accession>A0A4Q8AAM3</accession>
<dbReference type="AlphaFoldDB" id="A0A4Q8AAM3"/>
<dbReference type="Gene3D" id="3.40.50.1820">
    <property type="entry name" value="alpha/beta hydrolase"/>
    <property type="match status" value="1"/>
</dbReference>
<feature type="transmembrane region" description="Helical" evidence="1">
    <location>
        <begin position="21"/>
        <end position="50"/>
    </location>
</feature>
<evidence type="ECO:0000313" key="3">
    <source>
        <dbReference type="EMBL" id="RZU61180.1"/>
    </source>
</evidence>
<keyword evidence="4" id="KW-1185">Reference proteome</keyword>
<organism evidence="3 4">
    <name type="scientific">Zhihengliuella halotolerans</name>
    <dbReference type="NCBI Taxonomy" id="370736"/>
    <lineage>
        <taxon>Bacteria</taxon>
        <taxon>Bacillati</taxon>
        <taxon>Actinomycetota</taxon>
        <taxon>Actinomycetes</taxon>
        <taxon>Micrococcales</taxon>
        <taxon>Micrococcaceae</taxon>
        <taxon>Zhihengliuella</taxon>
    </lineage>
</organism>
<protein>
    <submittedName>
        <fullName evidence="3">Alpha/beta hydrolase family protein</fullName>
    </submittedName>
</protein>
<feature type="domain" description="AB hydrolase-1" evidence="2">
    <location>
        <begin position="201"/>
        <end position="315"/>
    </location>
</feature>
<dbReference type="Proteomes" id="UP000292685">
    <property type="component" value="Unassembled WGS sequence"/>
</dbReference>
<sequence>MSRQKAVQQSETGRGRWAGSVKWGILGAAAGAVAGSLLAGAVSGLAGYFARQIVTPARERAEDLEILAVVPSNLPTHGRAGASHGRHSAAAAAVGWEIILPARPETIVPGTYSLFFDAGRGHARIGDIVSFAPADGTVTRHVERVYEGDLPSAVRGRWSGVVYPTPEAMGYAYDDVDVPVPGGVSQSWLVAGTHRRDTWAIMVHGRGSNRLETIRSLPVAQQLGMTSLLLSYRNDGFAPEAEDQRYGLGSTEWQDVDAAIEYALAGGAQEIVLFGWSMGGAICLQTVDRSRHAQLITALVLDGPVVDWIDVLAHQARINRIPESVGRLGQWLIANPAGRLVTGLAAPVDLRELNWVDRADHLRTPTLILHSEDDDFVPVGPSAALAELNPSLVTFERFTRARHTHEWNVDPQRWEDTVRTWLGARLDAPTPGRTVGD</sequence>
<dbReference type="PANTHER" id="PTHR43358">
    <property type="entry name" value="ALPHA/BETA-HYDROLASE"/>
    <property type="match status" value="1"/>
</dbReference>
<reference evidence="3 4" key="1">
    <citation type="submission" date="2019-02" db="EMBL/GenBank/DDBJ databases">
        <title>Sequencing the genomes of 1000 actinobacteria strains.</title>
        <authorList>
            <person name="Klenk H.-P."/>
        </authorList>
    </citation>
    <scope>NUCLEOTIDE SEQUENCE [LARGE SCALE GENOMIC DNA]</scope>
    <source>
        <strain evidence="3 4">DSM 17364</strain>
    </source>
</reference>
<gene>
    <name evidence="3" type="ORF">EV380_0737</name>
</gene>
<dbReference type="InterPro" id="IPR000073">
    <property type="entry name" value="AB_hydrolase_1"/>
</dbReference>
<comment type="caution">
    <text evidence="3">The sequence shown here is derived from an EMBL/GenBank/DDBJ whole genome shotgun (WGS) entry which is preliminary data.</text>
</comment>
<evidence type="ECO:0000259" key="2">
    <source>
        <dbReference type="Pfam" id="PF00561"/>
    </source>
</evidence>
<keyword evidence="1" id="KW-0812">Transmembrane</keyword>
<proteinExistence type="predicted"/>
<keyword evidence="3" id="KW-0378">Hydrolase</keyword>
<dbReference type="PANTHER" id="PTHR43358:SF4">
    <property type="entry name" value="ALPHA_BETA HYDROLASE FOLD-1 DOMAIN-CONTAINING PROTEIN"/>
    <property type="match status" value="1"/>
</dbReference>
<evidence type="ECO:0000256" key="1">
    <source>
        <dbReference type="SAM" id="Phobius"/>
    </source>
</evidence>
<dbReference type="OrthoDB" id="8111537at2"/>
<dbReference type="SUPFAM" id="SSF53474">
    <property type="entry name" value="alpha/beta-Hydrolases"/>
    <property type="match status" value="1"/>
</dbReference>
<dbReference type="InterPro" id="IPR029058">
    <property type="entry name" value="AB_hydrolase_fold"/>
</dbReference>
<keyword evidence="1" id="KW-1133">Transmembrane helix</keyword>
<dbReference type="EMBL" id="SHLA01000001">
    <property type="protein sequence ID" value="RZU61180.1"/>
    <property type="molecule type" value="Genomic_DNA"/>
</dbReference>
<dbReference type="RefSeq" id="WP_130449429.1">
    <property type="nucleotide sequence ID" value="NZ_SHLA01000001.1"/>
</dbReference>